<protein>
    <submittedName>
        <fullName evidence="5">FCD domain-containing protein</fullName>
    </submittedName>
</protein>
<evidence type="ECO:0000256" key="1">
    <source>
        <dbReference type="ARBA" id="ARBA00023015"/>
    </source>
</evidence>
<comment type="caution">
    <text evidence="5">The sequence shown here is derived from an EMBL/GenBank/DDBJ whole genome shotgun (WGS) entry which is preliminary data.</text>
</comment>
<dbReference type="SUPFAM" id="SSF46785">
    <property type="entry name" value="Winged helix' DNA-binding domain"/>
    <property type="match status" value="1"/>
</dbReference>
<dbReference type="PANTHER" id="PTHR43537:SF44">
    <property type="entry name" value="GNTR FAMILY REGULATORY PROTEIN"/>
    <property type="match status" value="1"/>
</dbReference>
<evidence type="ECO:0000256" key="2">
    <source>
        <dbReference type="ARBA" id="ARBA00023125"/>
    </source>
</evidence>
<dbReference type="Gene3D" id="1.20.120.530">
    <property type="entry name" value="GntR ligand-binding domain-like"/>
    <property type="match status" value="1"/>
</dbReference>
<dbReference type="PANTHER" id="PTHR43537">
    <property type="entry name" value="TRANSCRIPTIONAL REGULATOR, GNTR FAMILY"/>
    <property type="match status" value="1"/>
</dbReference>
<dbReference type="SMART" id="SM00895">
    <property type="entry name" value="FCD"/>
    <property type="match status" value="1"/>
</dbReference>
<proteinExistence type="predicted"/>
<dbReference type="InterPro" id="IPR011711">
    <property type="entry name" value="GntR_C"/>
</dbReference>
<organism evidence="5 6">
    <name type="scientific">Nocardioides daeguensis</name>
    <dbReference type="NCBI Taxonomy" id="908359"/>
    <lineage>
        <taxon>Bacteria</taxon>
        <taxon>Bacillati</taxon>
        <taxon>Actinomycetota</taxon>
        <taxon>Actinomycetes</taxon>
        <taxon>Propionibacteriales</taxon>
        <taxon>Nocardioidaceae</taxon>
        <taxon>Nocardioides</taxon>
    </lineage>
</organism>
<evidence type="ECO:0000313" key="5">
    <source>
        <dbReference type="EMBL" id="GAA3532250.1"/>
    </source>
</evidence>
<evidence type="ECO:0000256" key="3">
    <source>
        <dbReference type="ARBA" id="ARBA00023163"/>
    </source>
</evidence>
<dbReference type="InterPro" id="IPR036390">
    <property type="entry name" value="WH_DNA-bd_sf"/>
</dbReference>
<dbReference type="Pfam" id="PF00392">
    <property type="entry name" value="GntR"/>
    <property type="match status" value="1"/>
</dbReference>
<dbReference type="SMART" id="SM00345">
    <property type="entry name" value="HTH_GNTR"/>
    <property type="match status" value="1"/>
</dbReference>
<dbReference type="PROSITE" id="PS50949">
    <property type="entry name" value="HTH_GNTR"/>
    <property type="match status" value="1"/>
</dbReference>
<evidence type="ECO:0000313" key="6">
    <source>
        <dbReference type="Proteomes" id="UP001500301"/>
    </source>
</evidence>
<keyword evidence="6" id="KW-1185">Reference proteome</keyword>
<keyword evidence="3" id="KW-0804">Transcription</keyword>
<keyword evidence="2" id="KW-0238">DNA-binding</keyword>
<dbReference type="InterPro" id="IPR036388">
    <property type="entry name" value="WH-like_DNA-bd_sf"/>
</dbReference>
<dbReference type="SUPFAM" id="SSF48008">
    <property type="entry name" value="GntR ligand-binding domain-like"/>
    <property type="match status" value="1"/>
</dbReference>
<sequence>MPEVAVAALHDDVLDALGRRIVGGELAAGAVLTLDDIDTEYDVSRSVSREAVRVLASMGMVASRRRVGLTVQPRTRWQVFDPRLIRWRLDSEDRAAQLRSLGELRSGFEPVAAGLAAVRATPEQCGALTAAVGDMVVHGRAGDLEAFLAADIAFHRVLLEASGNEMLAALDGVVAEVLAGRTHHHLMPTRPKGEAIDLHVEVARAVRAGDAVAARAAMESIIAEATDAVVADATTSTILGGDGEHA</sequence>
<reference evidence="6" key="1">
    <citation type="journal article" date="2019" name="Int. J. Syst. Evol. Microbiol.">
        <title>The Global Catalogue of Microorganisms (GCM) 10K type strain sequencing project: providing services to taxonomists for standard genome sequencing and annotation.</title>
        <authorList>
            <consortium name="The Broad Institute Genomics Platform"/>
            <consortium name="The Broad Institute Genome Sequencing Center for Infectious Disease"/>
            <person name="Wu L."/>
            <person name="Ma J."/>
        </authorList>
    </citation>
    <scope>NUCLEOTIDE SEQUENCE [LARGE SCALE GENOMIC DNA]</scope>
    <source>
        <strain evidence="6">JCM 17460</strain>
    </source>
</reference>
<accession>A0ABP6VBL6</accession>
<dbReference type="Proteomes" id="UP001500301">
    <property type="component" value="Unassembled WGS sequence"/>
</dbReference>
<dbReference type="EMBL" id="BAABBB010000009">
    <property type="protein sequence ID" value="GAA3532250.1"/>
    <property type="molecule type" value="Genomic_DNA"/>
</dbReference>
<dbReference type="InterPro" id="IPR000524">
    <property type="entry name" value="Tscrpt_reg_HTH_GntR"/>
</dbReference>
<name>A0ABP6VBL6_9ACTN</name>
<dbReference type="Gene3D" id="1.10.10.10">
    <property type="entry name" value="Winged helix-like DNA-binding domain superfamily/Winged helix DNA-binding domain"/>
    <property type="match status" value="1"/>
</dbReference>
<evidence type="ECO:0000259" key="4">
    <source>
        <dbReference type="PROSITE" id="PS50949"/>
    </source>
</evidence>
<keyword evidence="1" id="KW-0805">Transcription regulation</keyword>
<feature type="domain" description="HTH gntR-type" evidence="4">
    <location>
        <begin position="7"/>
        <end position="74"/>
    </location>
</feature>
<dbReference type="InterPro" id="IPR008920">
    <property type="entry name" value="TF_FadR/GntR_C"/>
</dbReference>
<gene>
    <name evidence="5" type="ORF">GCM10022263_20990</name>
</gene>
<dbReference type="Pfam" id="PF07729">
    <property type="entry name" value="FCD"/>
    <property type="match status" value="1"/>
</dbReference>